<evidence type="ECO:0000313" key="2">
    <source>
        <dbReference type="EMBL" id="RZC69952.1"/>
    </source>
</evidence>
<feature type="transmembrane region" description="Helical" evidence="1">
    <location>
        <begin position="52"/>
        <end position="70"/>
    </location>
</feature>
<evidence type="ECO:0000256" key="1">
    <source>
        <dbReference type="SAM" id="Phobius"/>
    </source>
</evidence>
<dbReference type="AlphaFoldDB" id="A0A4Y7KC81"/>
<protein>
    <submittedName>
        <fullName evidence="2">Uncharacterized protein</fullName>
    </submittedName>
</protein>
<gene>
    <name evidence="2" type="ORF">C5167_033077</name>
</gene>
<reference evidence="2 3" key="1">
    <citation type="journal article" date="2018" name="Science">
        <title>The opium poppy genome and morphinan production.</title>
        <authorList>
            <person name="Guo L."/>
            <person name="Winzer T."/>
            <person name="Yang X."/>
            <person name="Li Y."/>
            <person name="Ning Z."/>
            <person name="He Z."/>
            <person name="Teodor R."/>
            <person name="Lu Y."/>
            <person name="Bowser T.A."/>
            <person name="Graham I.A."/>
            <person name="Ye K."/>
        </authorList>
    </citation>
    <scope>NUCLEOTIDE SEQUENCE [LARGE SCALE GENOMIC DNA]</scope>
    <source>
        <strain evidence="3">cv. HN1</strain>
        <tissue evidence="2">Leaves</tissue>
    </source>
</reference>
<proteinExistence type="predicted"/>
<organism evidence="2 3">
    <name type="scientific">Papaver somniferum</name>
    <name type="common">Opium poppy</name>
    <dbReference type="NCBI Taxonomy" id="3469"/>
    <lineage>
        <taxon>Eukaryota</taxon>
        <taxon>Viridiplantae</taxon>
        <taxon>Streptophyta</taxon>
        <taxon>Embryophyta</taxon>
        <taxon>Tracheophyta</taxon>
        <taxon>Spermatophyta</taxon>
        <taxon>Magnoliopsida</taxon>
        <taxon>Ranunculales</taxon>
        <taxon>Papaveraceae</taxon>
        <taxon>Papaveroideae</taxon>
        <taxon>Papaver</taxon>
    </lineage>
</organism>
<dbReference type="Gramene" id="RZC69952">
    <property type="protein sequence ID" value="RZC69952"/>
    <property type="gene ID" value="C5167_033077"/>
</dbReference>
<keyword evidence="1" id="KW-0472">Membrane</keyword>
<keyword evidence="1" id="KW-0812">Transmembrane</keyword>
<keyword evidence="3" id="KW-1185">Reference proteome</keyword>
<dbReference type="Proteomes" id="UP000316621">
    <property type="component" value="Chromosome 7"/>
</dbReference>
<evidence type="ECO:0000313" key="3">
    <source>
        <dbReference type="Proteomes" id="UP000316621"/>
    </source>
</evidence>
<name>A0A4Y7KC81_PAPSO</name>
<sequence>MYRLLTKLDKAVLWLPTFAGIKDNKTKPPSPGVEPSLGAIAWFGVGVCENELFFSLFFVGIGGVAIGIGGERRKWFALGI</sequence>
<keyword evidence="1" id="KW-1133">Transmembrane helix</keyword>
<dbReference type="EMBL" id="CM010721">
    <property type="protein sequence ID" value="RZC69952.1"/>
    <property type="molecule type" value="Genomic_DNA"/>
</dbReference>
<accession>A0A4Y7KC81</accession>